<feature type="domain" description="J" evidence="1">
    <location>
        <begin position="11"/>
        <end position="72"/>
    </location>
</feature>
<dbReference type="InterPro" id="IPR001623">
    <property type="entry name" value="DnaJ_domain"/>
</dbReference>
<protein>
    <recommendedName>
        <fullName evidence="1">J domain-containing protein</fullName>
    </recommendedName>
</protein>
<dbReference type="Gene3D" id="1.10.287.110">
    <property type="entry name" value="DnaJ domain"/>
    <property type="match status" value="1"/>
</dbReference>
<gene>
    <name evidence="2" type="ORF">CISIN_1g044278mg</name>
</gene>
<evidence type="ECO:0000259" key="1">
    <source>
        <dbReference type="PROSITE" id="PS50076"/>
    </source>
</evidence>
<dbReference type="SMR" id="A0A067DX87"/>
<dbReference type="InterPro" id="IPR018253">
    <property type="entry name" value="DnaJ_domain_CS"/>
</dbReference>
<dbReference type="PRINTS" id="PR00625">
    <property type="entry name" value="JDOMAIN"/>
</dbReference>
<dbReference type="PANTHER" id="PTHR45432:SF2">
    <property type="entry name" value="CHAPERONE PROTEIN DNAJ 11, CHLOROPLASTIC"/>
    <property type="match status" value="1"/>
</dbReference>
<dbReference type="EMBL" id="KK785399">
    <property type="protein sequence ID" value="KDO43196.1"/>
    <property type="molecule type" value="Genomic_DNA"/>
</dbReference>
<dbReference type="PANTHER" id="PTHR45432">
    <property type="entry name" value="CHAPERONE PROTEIN DNAJ 11, CHLOROPLASTIC-LIKE"/>
    <property type="match status" value="1"/>
</dbReference>
<name>A0A067DX87_CITSI</name>
<dbReference type="CDD" id="cd06257">
    <property type="entry name" value="DnaJ"/>
    <property type="match status" value="1"/>
</dbReference>
<dbReference type="STRING" id="2711.A0A067DX87"/>
<dbReference type="PROSITE" id="PS00636">
    <property type="entry name" value="DNAJ_1"/>
    <property type="match status" value="1"/>
</dbReference>
<dbReference type="SUPFAM" id="SSF46565">
    <property type="entry name" value="Chaperone J-domain"/>
    <property type="match status" value="1"/>
</dbReference>
<reference evidence="2 3" key="1">
    <citation type="submission" date="2014-04" db="EMBL/GenBank/DDBJ databases">
        <authorList>
            <consortium name="International Citrus Genome Consortium"/>
            <person name="Gmitter F."/>
            <person name="Chen C."/>
            <person name="Farmerie W."/>
            <person name="Harkins T."/>
            <person name="Desany B."/>
            <person name="Mohiuddin M."/>
            <person name="Kodira C."/>
            <person name="Borodovsky M."/>
            <person name="Lomsadze A."/>
            <person name="Burns P."/>
            <person name="Jenkins J."/>
            <person name="Prochnik S."/>
            <person name="Shu S."/>
            <person name="Chapman J."/>
            <person name="Pitluck S."/>
            <person name="Schmutz J."/>
            <person name="Rokhsar D."/>
        </authorList>
    </citation>
    <scope>NUCLEOTIDE SEQUENCE</scope>
</reference>
<sequence>MPVMAQGTGRSLYEVLRVEPMTTISEIKTTYRSLAKVYHPDLSGNSQDFIKIHNIYETLSDPTTRAVYDMSLVSRRRTRTASFGCLGRSGFHPTRRWEIKVEENEDN</sequence>
<accession>A0A067DX87</accession>
<dbReference type="InterPro" id="IPR036869">
    <property type="entry name" value="J_dom_sf"/>
</dbReference>
<dbReference type="AlphaFoldDB" id="A0A067DX87"/>
<dbReference type="Pfam" id="PF00226">
    <property type="entry name" value="DnaJ"/>
    <property type="match status" value="1"/>
</dbReference>
<evidence type="ECO:0000313" key="3">
    <source>
        <dbReference type="Proteomes" id="UP000027120"/>
    </source>
</evidence>
<dbReference type="PROSITE" id="PS50076">
    <property type="entry name" value="DNAJ_2"/>
    <property type="match status" value="1"/>
</dbReference>
<organism evidence="2 3">
    <name type="scientific">Citrus sinensis</name>
    <name type="common">Sweet orange</name>
    <name type="synonym">Citrus aurantium var. sinensis</name>
    <dbReference type="NCBI Taxonomy" id="2711"/>
    <lineage>
        <taxon>Eukaryota</taxon>
        <taxon>Viridiplantae</taxon>
        <taxon>Streptophyta</taxon>
        <taxon>Embryophyta</taxon>
        <taxon>Tracheophyta</taxon>
        <taxon>Spermatophyta</taxon>
        <taxon>Magnoliopsida</taxon>
        <taxon>eudicotyledons</taxon>
        <taxon>Gunneridae</taxon>
        <taxon>Pentapetalae</taxon>
        <taxon>rosids</taxon>
        <taxon>malvids</taxon>
        <taxon>Sapindales</taxon>
        <taxon>Rutaceae</taxon>
        <taxon>Aurantioideae</taxon>
        <taxon>Citrus</taxon>
    </lineage>
</organism>
<dbReference type="Proteomes" id="UP000027120">
    <property type="component" value="Unassembled WGS sequence"/>
</dbReference>
<dbReference type="SMART" id="SM00271">
    <property type="entry name" value="DnaJ"/>
    <property type="match status" value="1"/>
</dbReference>
<keyword evidence="3" id="KW-1185">Reference proteome</keyword>
<proteinExistence type="predicted"/>
<evidence type="ECO:0000313" key="2">
    <source>
        <dbReference type="EMBL" id="KDO43196.1"/>
    </source>
</evidence>